<feature type="compositionally biased region" description="Gly residues" evidence="3">
    <location>
        <begin position="737"/>
        <end position="747"/>
    </location>
</feature>
<feature type="compositionally biased region" description="Polar residues" evidence="3">
    <location>
        <begin position="762"/>
        <end position="788"/>
    </location>
</feature>
<feature type="domain" description="Response regulatory" evidence="4">
    <location>
        <begin position="28"/>
        <end position="160"/>
    </location>
</feature>
<dbReference type="InterPro" id="IPR001789">
    <property type="entry name" value="Sig_transdc_resp-reg_receiver"/>
</dbReference>
<feature type="region of interest" description="Disordered" evidence="3">
    <location>
        <begin position="859"/>
        <end position="881"/>
    </location>
</feature>
<dbReference type="Gene3D" id="3.40.50.2300">
    <property type="match status" value="1"/>
</dbReference>
<dbReference type="CDD" id="cd00156">
    <property type="entry name" value="REC"/>
    <property type="match status" value="1"/>
</dbReference>
<dbReference type="Proteomes" id="UP000751190">
    <property type="component" value="Unassembled WGS sequence"/>
</dbReference>
<dbReference type="GO" id="GO:0009736">
    <property type="term" value="P:cytokinin-activated signaling pathway"/>
    <property type="evidence" value="ECO:0007669"/>
    <property type="project" value="InterPro"/>
</dbReference>
<dbReference type="InterPro" id="IPR045279">
    <property type="entry name" value="ARR-like"/>
</dbReference>
<evidence type="ECO:0000256" key="1">
    <source>
        <dbReference type="ARBA" id="ARBA00023012"/>
    </source>
</evidence>
<feature type="compositionally biased region" description="Low complexity" evidence="3">
    <location>
        <begin position="313"/>
        <end position="323"/>
    </location>
</feature>
<dbReference type="PANTHER" id="PTHR43874">
    <property type="entry name" value="TWO-COMPONENT RESPONSE REGULATOR"/>
    <property type="match status" value="1"/>
</dbReference>
<feature type="region of interest" description="Disordered" evidence="3">
    <location>
        <begin position="723"/>
        <end position="807"/>
    </location>
</feature>
<evidence type="ECO:0000313" key="6">
    <source>
        <dbReference type="Proteomes" id="UP000751190"/>
    </source>
</evidence>
<dbReference type="GO" id="GO:0000160">
    <property type="term" value="P:phosphorelay signal transduction system"/>
    <property type="evidence" value="ECO:0007669"/>
    <property type="project" value="UniProtKB-KW"/>
</dbReference>
<dbReference type="PROSITE" id="PS50110">
    <property type="entry name" value="RESPONSE_REGULATORY"/>
    <property type="match status" value="2"/>
</dbReference>
<feature type="modified residue" description="4-aspartylphosphate" evidence="2">
    <location>
        <position position="459"/>
    </location>
</feature>
<dbReference type="InterPro" id="IPR011006">
    <property type="entry name" value="CheY-like_superfamily"/>
</dbReference>
<dbReference type="OrthoDB" id="10598920at2759"/>
<evidence type="ECO:0000256" key="3">
    <source>
        <dbReference type="SAM" id="MobiDB-lite"/>
    </source>
</evidence>
<sequence length="899" mass="92815">MEALNPTSTLTVRDNFIRRRDFVASQLHVLLVCADAAERFLLTSQLRALEYAVTAVGETAAAIALLAGGQTEAKRALTAPAFQLLVLDIAPAHHGGSYEPAITLLRWTSSRINLRELARVVTSFECPIEFVVECMRAGAVDYLHKPCTDAELLSLPSLVKRVQSVSHSRDTDAPDAGCRTAAAFLFRRWAWPARDAHLHLDMPQSAGSAAAEVARVIAEAEAEAKAEAEAILAAEAAPRDGASGAAARAAVAARRPPPDLSSAHAAQRMARAVSRQITTLLDRVPIPPLLPPAHGLAAADEPPPRQPQPQPQPAAAATATPAALSPPPASPRQAGQGGAAAGEGDEAQRPTRSPMAFVPPSLGAFGLPLSLDVSAGPLREPLAEPGAVRLLVLEREERRGLNAQAALLALGFAHVAHCRNVRDAVDAHEALAAAGRRADVDDGPLVASYDAGYHAVLLDVPRDEPMAQQLVRELVSRNLLLPLVCLTESKDMVAVVKAMRLGCVDYILGPPLGRAKARALCALRLGRAELVAAERALGHKRNTDQARDSSDFSKALTGGKKGAQGIASVSDEQAEASLFCAISALHHAAMLERQQRTLVAKAEALSAIGEKHRPPTAAETAALLDAALRRRAAAAAVLLAAAADATADAGARADGDAASGDAASAGALPPLGGARARAEAPARPRKGPGALPAVRAARARARTPPSAEALQRGLRRIRALLGAAPGARPGEGEGEGEGNGMRAGGVGCEARGVDASAAGSGPVQTGSGPVQTGSGPVQTGRSARSPATSLGAASPDGALRPGAGGDQARVSSAVDIVQLGSHTPSSLLRDYGIGSARDNSERHRPELLRWRDELLASPTRRLTPSASSPSPTAAHRPLGSVPRRLADDFGIVNAPPALV</sequence>
<feature type="region of interest" description="Disordered" evidence="3">
    <location>
        <begin position="285"/>
        <end position="359"/>
    </location>
</feature>
<feature type="region of interest" description="Disordered" evidence="3">
    <location>
        <begin position="247"/>
        <end position="267"/>
    </location>
</feature>
<proteinExistence type="predicted"/>
<name>A0A8J6CEW1_DIALT</name>
<reference evidence="5" key="1">
    <citation type="submission" date="2021-05" db="EMBL/GenBank/DDBJ databases">
        <title>The genome of the haptophyte Pavlova lutheri (Diacronema luteri, Pavlovales) - a model for lipid biosynthesis in eukaryotic algae.</title>
        <authorList>
            <person name="Hulatt C.J."/>
            <person name="Posewitz M.C."/>
        </authorList>
    </citation>
    <scope>NUCLEOTIDE SEQUENCE</scope>
    <source>
        <strain evidence="5">NIVA-4/92</strain>
    </source>
</reference>
<feature type="region of interest" description="Disordered" evidence="3">
    <location>
        <begin position="538"/>
        <end position="560"/>
    </location>
</feature>
<feature type="modified residue" description="4-aspartylphosphate" evidence="2">
    <location>
        <position position="88"/>
    </location>
</feature>
<feature type="compositionally biased region" description="Low complexity" evidence="3">
    <location>
        <begin position="859"/>
        <end position="877"/>
    </location>
</feature>
<gene>
    <name evidence="5" type="ORF">KFE25_008485</name>
</gene>
<feature type="compositionally biased region" description="Low complexity" evidence="3">
    <location>
        <begin position="652"/>
        <end position="675"/>
    </location>
</feature>
<feature type="region of interest" description="Disordered" evidence="3">
    <location>
        <begin position="825"/>
        <end position="844"/>
    </location>
</feature>
<keyword evidence="2" id="KW-0597">Phosphoprotein</keyword>
<evidence type="ECO:0000256" key="2">
    <source>
        <dbReference type="PROSITE-ProRule" id="PRU00169"/>
    </source>
</evidence>
<dbReference type="SUPFAM" id="SSF52172">
    <property type="entry name" value="CheY-like"/>
    <property type="match status" value="2"/>
</dbReference>
<keyword evidence="1" id="KW-0902">Two-component regulatory system</keyword>
<dbReference type="AlphaFoldDB" id="A0A8J6CEW1"/>
<evidence type="ECO:0000259" key="4">
    <source>
        <dbReference type="PROSITE" id="PS50110"/>
    </source>
</evidence>
<accession>A0A8J6CEW1</accession>
<dbReference type="EMBL" id="JAGTXO010000001">
    <property type="protein sequence ID" value="KAG8470064.1"/>
    <property type="molecule type" value="Genomic_DNA"/>
</dbReference>
<keyword evidence="6" id="KW-1185">Reference proteome</keyword>
<feature type="compositionally biased region" description="Low complexity" evidence="3">
    <location>
        <begin position="683"/>
        <end position="710"/>
    </location>
</feature>
<dbReference type="SMART" id="SM00448">
    <property type="entry name" value="REC"/>
    <property type="match status" value="1"/>
</dbReference>
<feature type="compositionally biased region" description="Basic and acidic residues" evidence="3">
    <location>
        <begin position="541"/>
        <end position="551"/>
    </location>
</feature>
<comment type="caution">
    <text evidence="5">The sequence shown here is derived from an EMBL/GenBank/DDBJ whole genome shotgun (WGS) entry which is preliminary data.</text>
</comment>
<organism evidence="5 6">
    <name type="scientific">Diacronema lutheri</name>
    <name type="common">Unicellular marine alga</name>
    <name type="synonym">Monochrysis lutheri</name>
    <dbReference type="NCBI Taxonomy" id="2081491"/>
    <lineage>
        <taxon>Eukaryota</taxon>
        <taxon>Haptista</taxon>
        <taxon>Haptophyta</taxon>
        <taxon>Pavlovophyceae</taxon>
        <taxon>Pavlovales</taxon>
        <taxon>Pavlovaceae</taxon>
        <taxon>Diacronema</taxon>
    </lineage>
</organism>
<feature type="region of interest" description="Disordered" evidence="3">
    <location>
        <begin position="652"/>
        <end position="710"/>
    </location>
</feature>
<protein>
    <recommendedName>
        <fullName evidence="4">Response regulatory domain-containing protein</fullName>
    </recommendedName>
</protein>
<feature type="domain" description="Response regulatory" evidence="4">
    <location>
        <begin position="389"/>
        <end position="524"/>
    </location>
</feature>
<dbReference type="PANTHER" id="PTHR43874:SF7">
    <property type="entry name" value="TWO-COMPONENT RESPONSE REGULATOR ARR10"/>
    <property type="match status" value="1"/>
</dbReference>
<evidence type="ECO:0000313" key="5">
    <source>
        <dbReference type="EMBL" id="KAG8470064.1"/>
    </source>
</evidence>